<organism evidence="4 5">
    <name type="scientific">Amycolatopsis oliviviridis</name>
    <dbReference type="NCBI Taxonomy" id="1471590"/>
    <lineage>
        <taxon>Bacteria</taxon>
        <taxon>Bacillati</taxon>
        <taxon>Actinomycetota</taxon>
        <taxon>Actinomycetes</taxon>
        <taxon>Pseudonocardiales</taxon>
        <taxon>Pseudonocardiaceae</taxon>
        <taxon>Amycolatopsis</taxon>
    </lineage>
</organism>
<sequence>MKKLTILPIPDRRTLLRSPVEERWIRRFRDDAGCETRLVCFPHAGAGASAYRTWPLGLPSNVGVLSVRYPGREDRFSDPFPSRLEALADDIADALGDLARHRLVFFGHSMGASVAHEVALRLQERGCPPAALCVSGRRPPHALGGRQMISGTDEEIIAHVMSFDASAAAVFADRGLREVVLPAIRADYRLTDDYSGGARPPLDCPVYGYVGNSDPEASPEQMRRWAETTNAPFRLRVLPGGHFYLRANATALLTDLNDAVISGHDGVLSDLGPGVADGQ</sequence>
<evidence type="ECO:0000313" key="4">
    <source>
        <dbReference type="EMBL" id="GHH01370.1"/>
    </source>
</evidence>
<keyword evidence="5" id="KW-1185">Reference proteome</keyword>
<dbReference type="InterPro" id="IPR012223">
    <property type="entry name" value="TEII"/>
</dbReference>
<dbReference type="EMBL" id="BNAY01000001">
    <property type="protein sequence ID" value="GHH01370.1"/>
    <property type="molecule type" value="Genomic_DNA"/>
</dbReference>
<dbReference type="SUPFAM" id="SSF53474">
    <property type="entry name" value="alpha/beta-Hydrolases"/>
    <property type="match status" value="1"/>
</dbReference>
<evidence type="ECO:0000313" key="5">
    <source>
        <dbReference type="Proteomes" id="UP000635387"/>
    </source>
</evidence>
<dbReference type="InterPro" id="IPR020802">
    <property type="entry name" value="TesA-like"/>
</dbReference>
<dbReference type="PANTHER" id="PTHR11487:SF0">
    <property type="entry name" value="S-ACYL FATTY ACID SYNTHASE THIOESTERASE, MEDIUM CHAIN"/>
    <property type="match status" value="1"/>
</dbReference>
<evidence type="ECO:0000259" key="3">
    <source>
        <dbReference type="SMART" id="SM00824"/>
    </source>
</evidence>
<dbReference type="Proteomes" id="UP000635387">
    <property type="component" value="Unassembled WGS sequence"/>
</dbReference>
<dbReference type="InterPro" id="IPR029058">
    <property type="entry name" value="AB_hydrolase_fold"/>
</dbReference>
<comment type="similarity">
    <text evidence="1">Belongs to the thioesterase family.</text>
</comment>
<name>A0ABQ3L451_9PSEU</name>
<keyword evidence="2" id="KW-0378">Hydrolase</keyword>
<gene>
    <name evidence="4" type="ORF">GCM10017790_01260</name>
</gene>
<feature type="domain" description="Thioesterase TesA-like" evidence="3">
    <location>
        <begin position="39"/>
        <end position="256"/>
    </location>
</feature>
<proteinExistence type="inferred from homology"/>
<evidence type="ECO:0000256" key="1">
    <source>
        <dbReference type="ARBA" id="ARBA00007169"/>
    </source>
</evidence>
<dbReference type="Pfam" id="PF00975">
    <property type="entry name" value="Thioesterase"/>
    <property type="match status" value="1"/>
</dbReference>
<dbReference type="InterPro" id="IPR001031">
    <property type="entry name" value="Thioesterase"/>
</dbReference>
<evidence type="ECO:0000256" key="2">
    <source>
        <dbReference type="ARBA" id="ARBA00022801"/>
    </source>
</evidence>
<dbReference type="SMART" id="SM00824">
    <property type="entry name" value="PKS_TE"/>
    <property type="match status" value="1"/>
</dbReference>
<dbReference type="Gene3D" id="3.40.50.1820">
    <property type="entry name" value="alpha/beta hydrolase"/>
    <property type="match status" value="1"/>
</dbReference>
<reference evidence="5" key="1">
    <citation type="journal article" date="2019" name="Int. J. Syst. Evol. Microbiol.">
        <title>The Global Catalogue of Microorganisms (GCM) 10K type strain sequencing project: providing services to taxonomists for standard genome sequencing and annotation.</title>
        <authorList>
            <consortium name="The Broad Institute Genomics Platform"/>
            <consortium name="The Broad Institute Genome Sequencing Center for Infectious Disease"/>
            <person name="Wu L."/>
            <person name="Ma J."/>
        </authorList>
    </citation>
    <scope>NUCLEOTIDE SEQUENCE [LARGE SCALE GENOMIC DNA]</scope>
    <source>
        <strain evidence="5">CGMCC 4.7683</strain>
    </source>
</reference>
<comment type="caution">
    <text evidence="4">The sequence shown here is derived from an EMBL/GenBank/DDBJ whole genome shotgun (WGS) entry which is preliminary data.</text>
</comment>
<dbReference type="PANTHER" id="PTHR11487">
    <property type="entry name" value="THIOESTERASE"/>
    <property type="match status" value="1"/>
</dbReference>
<accession>A0ABQ3L451</accession>
<protein>
    <submittedName>
        <fullName evidence="4">Thioesterase</fullName>
    </submittedName>
</protein>